<dbReference type="Proteomes" id="UP000095283">
    <property type="component" value="Unplaced"/>
</dbReference>
<protein>
    <submittedName>
        <fullName evidence="3">SCP2 domain-containing protein</fullName>
    </submittedName>
</protein>
<sequence length="248" mass="28519">MSIFHKKFFLRCLTSNEMHELSRRPIIQIFCISCNRLETVALSTPNCYASPLQVCDGFSSNNDFKASVFGRSWCPRSLKNYFRYGNSVKNTYGRLTYSNTFSEESATKFMDIFSKPAGLIYNISNNYAFCMLRLPCICSRGEVKNPDVVFYTSKTVLIQIVKKDLSPLHAYMKGSLKIQGSIQDALLLKYLADRREKIYPLVKLVFHQVGLVYCNRLPLLIHLHREWWEIVGSCIDIPLDTPPNKGRS</sequence>
<name>A0A1I7W9B8_HETBA</name>
<dbReference type="Gene3D" id="3.30.1050.10">
    <property type="entry name" value="SCP2 sterol-binding domain"/>
    <property type="match status" value="1"/>
</dbReference>
<feature type="domain" description="SCP2" evidence="1">
    <location>
        <begin position="141"/>
        <end position="192"/>
    </location>
</feature>
<dbReference type="AlphaFoldDB" id="A0A1I7W9B8"/>
<evidence type="ECO:0000313" key="3">
    <source>
        <dbReference type="WBParaSite" id="Hba_01234"/>
    </source>
</evidence>
<dbReference type="Pfam" id="PF02036">
    <property type="entry name" value="SCP2"/>
    <property type="match status" value="1"/>
</dbReference>
<dbReference type="WBParaSite" id="Hba_01234">
    <property type="protein sequence ID" value="Hba_01234"/>
    <property type="gene ID" value="Hba_01234"/>
</dbReference>
<dbReference type="InterPro" id="IPR003033">
    <property type="entry name" value="SCP2_sterol-bd_dom"/>
</dbReference>
<keyword evidence="2" id="KW-1185">Reference proteome</keyword>
<proteinExistence type="predicted"/>
<dbReference type="SUPFAM" id="SSF55718">
    <property type="entry name" value="SCP-like"/>
    <property type="match status" value="1"/>
</dbReference>
<reference evidence="3" key="1">
    <citation type="submission" date="2016-11" db="UniProtKB">
        <authorList>
            <consortium name="WormBaseParasite"/>
        </authorList>
    </citation>
    <scope>IDENTIFICATION</scope>
</reference>
<dbReference type="InterPro" id="IPR036527">
    <property type="entry name" value="SCP2_sterol-bd_dom_sf"/>
</dbReference>
<evidence type="ECO:0000259" key="1">
    <source>
        <dbReference type="Pfam" id="PF02036"/>
    </source>
</evidence>
<organism evidence="2 3">
    <name type="scientific">Heterorhabditis bacteriophora</name>
    <name type="common">Entomopathogenic nematode worm</name>
    <dbReference type="NCBI Taxonomy" id="37862"/>
    <lineage>
        <taxon>Eukaryota</taxon>
        <taxon>Metazoa</taxon>
        <taxon>Ecdysozoa</taxon>
        <taxon>Nematoda</taxon>
        <taxon>Chromadorea</taxon>
        <taxon>Rhabditida</taxon>
        <taxon>Rhabditina</taxon>
        <taxon>Rhabditomorpha</taxon>
        <taxon>Strongyloidea</taxon>
        <taxon>Heterorhabditidae</taxon>
        <taxon>Heterorhabditis</taxon>
    </lineage>
</organism>
<evidence type="ECO:0000313" key="2">
    <source>
        <dbReference type="Proteomes" id="UP000095283"/>
    </source>
</evidence>
<accession>A0A1I7W9B8</accession>